<dbReference type="EMBL" id="OZ037953">
    <property type="protein sequence ID" value="CAL1697791.1"/>
    <property type="molecule type" value="Genomic_DNA"/>
</dbReference>
<dbReference type="Pfam" id="PF06687">
    <property type="entry name" value="SUR7"/>
    <property type="match status" value="1"/>
</dbReference>
<feature type="transmembrane region" description="Helical" evidence="1">
    <location>
        <begin position="178"/>
        <end position="198"/>
    </location>
</feature>
<protein>
    <recommendedName>
        <fullName evidence="4">Pali-domain-containing protein</fullName>
    </recommendedName>
</protein>
<keyword evidence="1" id="KW-0472">Membrane</keyword>
<dbReference type="InterPro" id="IPR009571">
    <property type="entry name" value="SUR7/Rim9-like_fungi"/>
</dbReference>
<evidence type="ECO:0000313" key="2">
    <source>
        <dbReference type="EMBL" id="CAL1697791.1"/>
    </source>
</evidence>
<name>A0ABP1CQ29_9APHY</name>
<dbReference type="PANTHER" id="PTHR28013:SF4">
    <property type="entry name" value="MARVEL DOMAIN-CONTAINING PROTEIN"/>
    <property type="match status" value="1"/>
</dbReference>
<evidence type="ECO:0000256" key="1">
    <source>
        <dbReference type="SAM" id="Phobius"/>
    </source>
</evidence>
<organism evidence="2 3">
    <name type="scientific">Somion occarium</name>
    <dbReference type="NCBI Taxonomy" id="3059160"/>
    <lineage>
        <taxon>Eukaryota</taxon>
        <taxon>Fungi</taxon>
        <taxon>Dikarya</taxon>
        <taxon>Basidiomycota</taxon>
        <taxon>Agaricomycotina</taxon>
        <taxon>Agaricomycetes</taxon>
        <taxon>Polyporales</taxon>
        <taxon>Cerrenaceae</taxon>
        <taxon>Somion</taxon>
    </lineage>
</organism>
<keyword evidence="1" id="KW-0812">Transmembrane</keyword>
<dbReference type="PANTHER" id="PTHR28013">
    <property type="entry name" value="PROTEIN DCV1-RELATED"/>
    <property type="match status" value="1"/>
</dbReference>
<proteinExistence type="predicted"/>
<reference evidence="3" key="1">
    <citation type="submission" date="2024-04" db="EMBL/GenBank/DDBJ databases">
        <authorList>
            <person name="Shaw F."/>
            <person name="Minotto A."/>
        </authorList>
    </citation>
    <scope>NUCLEOTIDE SEQUENCE [LARGE SCALE GENOMIC DNA]</scope>
</reference>
<keyword evidence="3" id="KW-1185">Reference proteome</keyword>
<sequence>MARVFHIPGVIFLFCAFVLLFLVSISLPYLTALDFARVHYKSGAPSTGNTGGTVTELRYGIWSYCWYNDSGDRVCSPAGHGYQTTVYADQARDSWVTVGPSWTRGLAVHPVATGVTFIALILSFSTHVTMTLLSSLTAFLAALLTLIAFAIDIALFAFVKHQMHKLDGVDTNTDTAPAFWMTFVSFILLCLAGCTVCFGRRRDRMAGATTYPASSKLSWRDRFRRKS</sequence>
<dbReference type="Proteomes" id="UP001497453">
    <property type="component" value="Chromosome 10"/>
</dbReference>
<accession>A0ABP1CQ29</accession>
<feature type="transmembrane region" description="Helical" evidence="1">
    <location>
        <begin position="136"/>
        <end position="158"/>
    </location>
</feature>
<feature type="transmembrane region" description="Helical" evidence="1">
    <location>
        <begin position="106"/>
        <end position="124"/>
    </location>
</feature>
<evidence type="ECO:0008006" key="4">
    <source>
        <dbReference type="Google" id="ProtNLM"/>
    </source>
</evidence>
<feature type="transmembrane region" description="Helical" evidence="1">
    <location>
        <begin position="7"/>
        <end position="30"/>
    </location>
</feature>
<evidence type="ECO:0000313" key="3">
    <source>
        <dbReference type="Proteomes" id="UP001497453"/>
    </source>
</evidence>
<gene>
    <name evidence="2" type="ORF">GFSPODELE1_LOCUS1853</name>
</gene>
<dbReference type="InterPro" id="IPR051380">
    <property type="entry name" value="pH-response_reg_palI/RIM9"/>
</dbReference>
<dbReference type="Gene3D" id="1.20.140.150">
    <property type="match status" value="1"/>
</dbReference>
<keyword evidence="1" id="KW-1133">Transmembrane helix</keyword>